<gene>
    <name evidence="19" type="primary">uvrA_1</name>
    <name evidence="19" type="ORF">Pan44_09230</name>
</gene>
<feature type="region of interest" description="Disordered" evidence="17">
    <location>
        <begin position="156"/>
        <end position="187"/>
    </location>
</feature>
<protein>
    <recommendedName>
        <fullName evidence="15">UvrABC system protein A</fullName>
    </recommendedName>
    <alternativeName>
        <fullName evidence="16">Excinuclease ABC subunit A</fullName>
    </alternativeName>
</protein>
<dbReference type="Proteomes" id="UP000315700">
    <property type="component" value="Chromosome"/>
</dbReference>
<proteinExistence type="inferred from homology"/>
<dbReference type="Pfam" id="PF17755">
    <property type="entry name" value="UvrA_DNA-bind"/>
    <property type="match status" value="1"/>
</dbReference>
<evidence type="ECO:0000256" key="7">
    <source>
        <dbReference type="ARBA" id="ARBA00022769"/>
    </source>
</evidence>
<evidence type="ECO:0000256" key="13">
    <source>
        <dbReference type="ARBA" id="ARBA00023204"/>
    </source>
</evidence>
<accession>A0A517S9V3</accession>
<keyword evidence="12" id="KW-0238">DNA-binding</keyword>
<dbReference type="PANTHER" id="PTHR43152">
    <property type="entry name" value="UVRABC SYSTEM PROTEIN A"/>
    <property type="match status" value="1"/>
</dbReference>
<dbReference type="GO" id="GO:0006281">
    <property type="term" value="P:DNA repair"/>
    <property type="evidence" value="ECO:0007669"/>
    <property type="project" value="UniProtKB-KW"/>
</dbReference>
<dbReference type="PROSITE" id="PS00211">
    <property type="entry name" value="ABC_TRANSPORTER_1"/>
    <property type="match status" value="1"/>
</dbReference>
<dbReference type="KEGG" id="ccos:Pan44_09230"/>
<dbReference type="InterPro" id="IPR027417">
    <property type="entry name" value="P-loop_NTPase"/>
</dbReference>
<organism evidence="19 20">
    <name type="scientific">Caulifigura coniformis</name>
    <dbReference type="NCBI Taxonomy" id="2527983"/>
    <lineage>
        <taxon>Bacteria</taxon>
        <taxon>Pseudomonadati</taxon>
        <taxon>Planctomycetota</taxon>
        <taxon>Planctomycetia</taxon>
        <taxon>Planctomycetales</taxon>
        <taxon>Planctomycetaceae</taxon>
        <taxon>Caulifigura</taxon>
    </lineage>
</organism>
<dbReference type="AlphaFoldDB" id="A0A517S9V3"/>
<dbReference type="GO" id="GO:0008270">
    <property type="term" value="F:zinc ion binding"/>
    <property type="evidence" value="ECO:0007669"/>
    <property type="project" value="UniProtKB-KW"/>
</dbReference>
<dbReference type="GO" id="GO:0003677">
    <property type="term" value="F:DNA binding"/>
    <property type="evidence" value="ECO:0007669"/>
    <property type="project" value="UniProtKB-KW"/>
</dbReference>
<sequence>MVVPAGATISGAKADATAGGGCKSLKPAVAVSRAVAERASGVNNSVPPSTERMSRSFEELTPQNFSFNSPLGWCPACQGLGTEQGTNLAALIPNPERSLLEGAVLAWPDPQTNPLFRTILETLSREFGIPLDVPYRQLDPRHQRVVLYGSGERWLDTQPAPAGGNGEPESDELAAPVKGKKSKAKPASAPGSFKFQYKGLYPAIEEATRVSFEYRAALSDLVGETTCSMCQGTRIRDDAAAVKLRGKTLPQVTQLSLREALAFFEEMSLKAEEKKVAGDLLNEVIHRLKFLVEVGLDYLTLDRPMPSLSGGESQRIRLAGQIGRALTGVLYVLDEPTIGLHPRDNHRLIGALHRLRDLGNTVVLVEHDKEVLEAADHLYDFGPGSGRFGGQVVGQGTPREFESGKVEGSLTGDYLSSKKVIPIPKTRRMERRGEEAPKAGATLETSPAKKPRKKKKA</sequence>
<evidence type="ECO:0000256" key="11">
    <source>
        <dbReference type="ARBA" id="ARBA00022881"/>
    </source>
</evidence>
<evidence type="ECO:0000256" key="4">
    <source>
        <dbReference type="ARBA" id="ARBA00022737"/>
    </source>
</evidence>
<dbReference type="Gene3D" id="1.10.8.280">
    <property type="entry name" value="ABC transporter ATPase domain-like"/>
    <property type="match status" value="1"/>
</dbReference>
<comment type="similarity">
    <text evidence="14">Belongs to the ABC transporter superfamily. UvrA family.</text>
</comment>
<keyword evidence="13" id="KW-0234">DNA repair</keyword>
<evidence type="ECO:0000313" key="19">
    <source>
        <dbReference type="EMBL" id="QDT52910.1"/>
    </source>
</evidence>
<evidence type="ECO:0000256" key="3">
    <source>
        <dbReference type="ARBA" id="ARBA00022723"/>
    </source>
</evidence>
<dbReference type="InterPro" id="IPR003439">
    <property type="entry name" value="ABC_transporter-like_ATP-bd"/>
</dbReference>
<evidence type="ECO:0000256" key="1">
    <source>
        <dbReference type="ARBA" id="ARBA00004496"/>
    </source>
</evidence>
<evidence type="ECO:0000256" key="14">
    <source>
        <dbReference type="ARBA" id="ARBA00038000"/>
    </source>
</evidence>
<keyword evidence="9" id="KW-0862">Zinc</keyword>
<keyword evidence="4" id="KW-0677">Repeat</keyword>
<keyword evidence="2" id="KW-0963">Cytoplasm</keyword>
<dbReference type="InterPro" id="IPR017871">
    <property type="entry name" value="ABC_transporter-like_CS"/>
</dbReference>
<dbReference type="InterPro" id="IPR013815">
    <property type="entry name" value="ATP_grasp_subdomain_1"/>
</dbReference>
<evidence type="ECO:0000256" key="8">
    <source>
        <dbReference type="ARBA" id="ARBA00022771"/>
    </source>
</evidence>
<evidence type="ECO:0000259" key="18">
    <source>
        <dbReference type="PROSITE" id="PS50893"/>
    </source>
</evidence>
<keyword evidence="10" id="KW-0067">ATP-binding</keyword>
<name>A0A517S9V3_9PLAN</name>
<keyword evidence="5" id="KW-0547">Nucleotide-binding</keyword>
<dbReference type="EMBL" id="CP036271">
    <property type="protein sequence ID" value="QDT52910.1"/>
    <property type="molecule type" value="Genomic_DNA"/>
</dbReference>
<keyword evidence="8" id="KW-0863">Zinc-finger</keyword>
<keyword evidence="6" id="KW-0227">DNA damage</keyword>
<keyword evidence="20" id="KW-1185">Reference proteome</keyword>
<evidence type="ECO:0000256" key="6">
    <source>
        <dbReference type="ARBA" id="ARBA00022763"/>
    </source>
</evidence>
<dbReference type="PROSITE" id="PS50893">
    <property type="entry name" value="ABC_TRANSPORTER_2"/>
    <property type="match status" value="1"/>
</dbReference>
<evidence type="ECO:0000256" key="17">
    <source>
        <dbReference type="SAM" id="MobiDB-lite"/>
    </source>
</evidence>
<evidence type="ECO:0000256" key="12">
    <source>
        <dbReference type="ARBA" id="ARBA00023125"/>
    </source>
</evidence>
<feature type="region of interest" description="Disordered" evidence="17">
    <location>
        <begin position="421"/>
        <end position="457"/>
    </location>
</feature>
<evidence type="ECO:0000313" key="20">
    <source>
        <dbReference type="Proteomes" id="UP000315700"/>
    </source>
</evidence>
<keyword evidence="3" id="KW-0479">Metal-binding</keyword>
<keyword evidence="11" id="KW-0267">Excision nuclease</keyword>
<dbReference type="GO" id="GO:0004518">
    <property type="term" value="F:nuclease activity"/>
    <property type="evidence" value="ECO:0007669"/>
    <property type="project" value="UniProtKB-KW"/>
</dbReference>
<evidence type="ECO:0000256" key="15">
    <source>
        <dbReference type="ARBA" id="ARBA00039316"/>
    </source>
</evidence>
<feature type="domain" description="ABC transporter" evidence="18">
    <location>
        <begin position="140"/>
        <end position="408"/>
    </location>
</feature>
<dbReference type="PANTHER" id="PTHR43152:SF3">
    <property type="entry name" value="UVRABC SYSTEM PROTEIN A"/>
    <property type="match status" value="1"/>
</dbReference>
<dbReference type="InterPro" id="IPR041552">
    <property type="entry name" value="UvrA_DNA-bd"/>
</dbReference>
<evidence type="ECO:0000256" key="2">
    <source>
        <dbReference type="ARBA" id="ARBA00022490"/>
    </source>
</evidence>
<dbReference type="Gene3D" id="3.30.1490.20">
    <property type="entry name" value="ATP-grasp fold, A domain"/>
    <property type="match status" value="1"/>
</dbReference>
<evidence type="ECO:0000256" key="5">
    <source>
        <dbReference type="ARBA" id="ARBA00022741"/>
    </source>
</evidence>
<evidence type="ECO:0000256" key="16">
    <source>
        <dbReference type="ARBA" id="ARBA00042156"/>
    </source>
</evidence>
<evidence type="ECO:0000256" key="9">
    <source>
        <dbReference type="ARBA" id="ARBA00022833"/>
    </source>
</evidence>
<keyword evidence="7" id="KW-0228">DNA excision</keyword>
<dbReference type="Gene3D" id="3.40.50.300">
    <property type="entry name" value="P-loop containing nucleotide triphosphate hydrolases"/>
    <property type="match status" value="1"/>
</dbReference>
<reference evidence="19 20" key="1">
    <citation type="submission" date="2019-02" db="EMBL/GenBank/DDBJ databases">
        <title>Deep-cultivation of Planctomycetes and their phenomic and genomic characterization uncovers novel biology.</title>
        <authorList>
            <person name="Wiegand S."/>
            <person name="Jogler M."/>
            <person name="Boedeker C."/>
            <person name="Pinto D."/>
            <person name="Vollmers J."/>
            <person name="Rivas-Marin E."/>
            <person name="Kohn T."/>
            <person name="Peeters S.H."/>
            <person name="Heuer A."/>
            <person name="Rast P."/>
            <person name="Oberbeckmann S."/>
            <person name="Bunk B."/>
            <person name="Jeske O."/>
            <person name="Meyerdierks A."/>
            <person name="Storesund J.E."/>
            <person name="Kallscheuer N."/>
            <person name="Luecker S."/>
            <person name="Lage O.M."/>
            <person name="Pohl T."/>
            <person name="Merkel B.J."/>
            <person name="Hornburger P."/>
            <person name="Mueller R.-W."/>
            <person name="Bruemmer F."/>
            <person name="Labrenz M."/>
            <person name="Spormann A.M."/>
            <person name="Op den Camp H."/>
            <person name="Overmann J."/>
            <person name="Amann R."/>
            <person name="Jetten M.S.M."/>
            <person name="Mascher T."/>
            <person name="Medema M.H."/>
            <person name="Devos D.P."/>
            <person name="Kaster A.-K."/>
            <person name="Ovreas L."/>
            <person name="Rohde M."/>
            <person name="Galperin M.Y."/>
            <person name="Jogler C."/>
        </authorList>
    </citation>
    <scope>NUCLEOTIDE SEQUENCE [LARGE SCALE GENOMIC DNA]</scope>
    <source>
        <strain evidence="19 20">Pan44</strain>
    </source>
</reference>
<dbReference type="SUPFAM" id="SSF52540">
    <property type="entry name" value="P-loop containing nucleoside triphosphate hydrolases"/>
    <property type="match status" value="1"/>
</dbReference>
<dbReference type="GO" id="GO:0005524">
    <property type="term" value="F:ATP binding"/>
    <property type="evidence" value="ECO:0007669"/>
    <property type="project" value="UniProtKB-KW"/>
</dbReference>
<dbReference type="GO" id="GO:0005737">
    <property type="term" value="C:cytoplasm"/>
    <property type="evidence" value="ECO:0007669"/>
    <property type="project" value="UniProtKB-SubCell"/>
</dbReference>
<dbReference type="Gene3D" id="1.20.1580.10">
    <property type="entry name" value="ABC transporter ATPase like domain"/>
    <property type="match status" value="1"/>
</dbReference>
<dbReference type="InParanoid" id="A0A517S9V3"/>
<dbReference type="GO" id="GO:0016887">
    <property type="term" value="F:ATP hydrolysis activity"/>
    <property type="evidence" value="ECO:0007669"/>
    <property type="project" value="InterPro"/>
</dbReference>
<evidence type="ECO:0000256" key="10">
    <source>
        <dbReference type="ARBA" id="ARBA00022840"/>
    </source>
</evidence>
<comment type="subcellular location">
    <subcellularLocation>
        <location evidence="1">Cytoplasm</location>
    </subcellularLocation>
</comment>